<feature type="binding site" evidence="10">
    <location>
        <position position="113"/>
    </location>
    <ligand>
        <name>ATP</name>
        <dbReference type="ChEBI" id="CHEBI:30616"/>
    </ligand>
</feature>
<evidence type="ECO:0000256" key="1">
    <source>
        <dbReference type="ARBA" id="ARBA00004236"/>
    </source>
</evidence>
<dbReference type="FunFam" id="3.30.200.20:FF:000228">
    <property type="entry name" value="Serine/threonine-protein kinase BIK1"/>
    <property type="match status" value="1"/>
</dbReference>
<name>A0AAV6XZH6_9LAMI</name>
<comment type="caution">
    <text evidence="14">The sequence shown here is derived from an EMBL/GenBank/DDBJ whole genome shotgun (WGS) entry which is preliminary data.</text>
</comment>
<dbReference type="Gene3D" id="3.30.200.20">
    <property type="entry name" value="Phosphorylase Kinase, domain 1"/>
    <property type="match status" value="1"/>
</dbReference>
<dbReference type="PANTHER" id="PTHR45621">
    <property type="entry name" value="OS01G0588500 PROTEIN-RELATED"/>
    <property type="match status" value="1"/>
</dbReference>
<dbReference type="GO" id="GO:0006952">
    <property type="term" value="P:defense response"/>
    <property type="evidence" value="ECO:0007669"/>
    <property type="project" value="UniProtKB-KW"/>
</dbReference>
<gene>
    <name evidence="14" type="ORF">BUALT_Bualt02G0063300</name>
</gene>
<protein>
    <recommendedName>
        <fullName evidence="2">non-specific serine/threonine protein kinase</fullName>
        <ecNumber evidence="2">2.7.11.1</ecNumber>
    </recommendedName>
</protein>
<dbReference type="EMBL" id="WHWC01000002">
    <property type="protein sequence ID" value="KAG8387843.1"/>
    <property type="molecule type" value="Genomic_DNA"/>
</dbReference>
<dbReference type="FunFam" id="1.10.510.10:FF:000258">
    <property type="entry name" value="Probable serine/threonine-protein kinase PBL8"/>
    <property type="match status" value="1"/>
</dbReference>
<keyword evidence="6 10" id="KW-0547">Nucleotide-binding</keyword>
<feature type="region of interest" description="Disordered" evidence="12">
    <location>
        <begin position="363"/>
        <end position="404"/>
    </location>
</feature>
<sequence>MGICLSARIKAENPTHTGVNSEHDSSDGNDNSISSSKSSSISGPPTLRTEGEILQSSNLKSFSFSDIKMATRNFRPDSVLGGGGFGSVFKGWIDENSFTAAKPGTGLIIAAKKLHQESFQGHREWLAEVNYLGQFSHPHLVKLIGYCLEDDHRLLVYEFMPRGSLENHLFRRGSYFQPLSWSLRLKVALGAAKGLAFLHSAEAKVIYRDFKTSNILLDSNYNAKLSDFGLAKDGPAGDKSHVSTRVMGTYGYAAPEYLATGHLTAKSDVYSYGVVLLEMLSGRRAIDKNRPSGEHKLVEWSKPYLANKRKVFRIMDNRLEGQYTMDVAQKVANLALRCLSLEPKLRPKMVDIVKELEQLQESNNIDNNRSKTRNASRQRRRSAGDALGKFGKAAYPRPSATPPE</sequence>
<organism evidence="14 15">
    <name type="scientific">Buddleja alternifolia</name>
    <dbReference type="NCBI Taxonomy" id="168488"/>
    <lineage>
        <taxon>Eukaryota</taxon>
        <taxon>Viridiplantae</taxon>
        <taxon>Streptophyta</taxon>
        <taxon>Embryophyta</taxon>
        <taxon>Tracheophyta</taxon>
        <taxon>Spermatophyta</taxon>
        <taxon>Magnoliopsida</taxon>
        <taxon>eudicotyledons</taxon>
        <taxon>Gunneridae</taxon>
        <taxon>Pentapetalae</taxon>
        <taxon>asterids</taxon>
        <taxon>lamiids</taxon>
        <taxon>Lamiales</taxon>
        <taxon>Scrophulariaceae</taxon>
        <taxon>Buddlejeae</taxon>
        <taxon>Buddleja</taxon>
    </lineage>
</organism>
<dbReference type="InterPro" id="IPR017441">
    <property type="entry name" value="Protein_kinase_ATP_BS"/>
</dbReference>
<evidence type="ECO:0000256" key="10">
    <source>
        <dbReference type="PROSITE-ProRule" id="PRU10141"/>
    </source>
</evidence>
<dbReference type="InterPro" id="IPR008271">
    <property type="entry name" value="Ser/Thr_kinase_AS"/>
</dbReference>
<keyword evidence="8" id="KW-0611">Plant defense</keyword>
<evidence type="ECO:0000313" key="14">
    <source>
        <dbReference type="EMBL" id="KAG8387843.1"/>
    </source>
</evidence>
<reference evidence="14" key="1">
    <citation type="submission" date="2019-10" db="EMBL/GenBank/DDBJ databases">
        <authorList>
            <person name="Zhang R."/>
            <person name="Pan Y."/>
            <person name="Wang J."/>
            <person name="Ma R."/>
            <person name="Yu S."/>
        </authorList>
    </citation>
    <scope>NUCLEOTIDE SEQUENCE</scope>
    <source>
        <strain evidence="14">LA-IB0</strain>
        <tissue evidence="14">Leaf</tissue>
    </source>
</reference>
<evidence type="ECO:0000256" key="7">
    <source>
        <dbReference type="ARBA" id="ARBA00022777"/>
    </source>
</evidence>
<accession>A0AAV6XZH6</accession>
<dbReference type="CDD" id="cd14066">
    <property type="entry name" value="STKc_IRAK"/>
    <property type="match status" value="1"/>
</dbReference>
<dbReference type="PROSITE" id="PS00108">
    <property type="entry name" value="PROTEIN_KINASE_ST"/>
    <property type="match status" value="1"/>
</dbReference>
<evidence type="ECO:0000259" key="13">
    <source>
        <dbReference type="PROSITE" id="PS50011"/>
    </source>
</evidence>
<evidence type="ECO:0000256" key="3">
    <source>
        <dbReference type="ARBA" id="ARBA00022475"/>
    </source>
</evidence>
<dbReference type="PROSITE" id="PS00107">
    <property type="entry name" value="PROTEIN_KINASE_ATP"/>
    <property type="match status" value="1"/>
</dbReference>
<keyword evidence="3" id="KW-1003">Cell membrane</keyword>
<keyword evidence="7" id="KW-0418">Kinase</keyword>
<keyword evidence="15" id="KW-1185">Reference proteome</keyword>
<keyword evidence="9 10" id="KW-0067">ATP-binding</keyword>
<evidence type="ECO:0000256" key="8">
    <source>
        <dbReference type="ARBA" id="ARBA00022821"/>
    </source>
</evidence>
<comment type="similarity">
    <text evidence="11">Belongs to the protein kinase superfamily.</text>
</comment>
<dbReference type="SUPFAM" id="SSF56112">
    <property type="entry name" value="Protein kinase-like (PK-like)"/>
    <property type="match status" value="1"/>
</dbReference>
<dbReference type="AlphaFoldDB" id="A0AAV6XZH6"/>
<evidence type="ECO:0000256" key="9">
    <source>
        <dbReference type="ARBA" id="ARBA00022840"/>
    </source>
</evidence>
<dbReference type="InterPro" id="IPR000719">
    <property type="entry name" value="Prot_kinase_dom"/>
</dbReference>
<dbReference type="Gene3D" id="1.10.510.10">
    <property type="entry name" value="Transferase(Phosphotransferase) domain 1"/>
    <property type="match status" value="1"/>
</dbReference>
<evidence type="ECO:0000313" key="15">
    <source>
        <dbReference type="Proteomes" id="UP000826271"/>
    </source>
</evidence>
<feature type="region of interest" description="Disordered" evidence="12">
    <location>
        <begin position="14"/>
        <end position="50"/>
    </location>
</feature>
<proteinExistence type="inferred from homology"/>
<dbReference type="GO" id="GO:0005524">
    <property type="term" value="F:ATP binding"/>
    <property type="evidence" value="ECO:0007669"/>
    <property type="project" value="UniProtKB-UniRule"/>
</dbReference>
<evidence type="ECO:0000256" key="2">
    <source>
        <dbReference type="ARBA" id="ARBA00012513"/>
    </source>
</evidence>
<evidence type="ECO:0000256" key="12">
    <source>
        <dbReference type="SAM" id="MobiDB-lite"/>
    </source>
</evidence>
<dbReference type="Proteomes" id="UP000826271">
    <property type="component" value="Unassembled WGS sequence"/>
</dbReference>
<evidence type="ECO:0000256" key="6">
    <source>
        <dbReference type="ARBA" id="ARBA00022741"/>
    </source>
</evidence>
<evidence type="ECO:0000256" key="11">
    <source>
        <dbReference type="RuleBase" id="RU000304"/>
    </source>
</evidence>
<evidence type="ECO:0000256" key="4">
    <source>
        <dbReference type="ARBA" id="ARBA00022527"/>
    </source>
</evidence>
<feature type="domain" description="Protein kinase" evidence="13">
    <location>
        <begin position="74"/>
        <end position="359"/>
    </location>
</feature>
<dbReference type="EC" id="2.7.11.1" evidence="2"/>
<dbReference type="GO" id="GO:0004674">
    <property type="term" value="F:protein serine/threonine kinase activity"/>
    <property type="evidence" value="ECO:0007669"/>
    <property type="project" value="UniProtKB-KW"/>
</dbReference>
<comment type="subcellular location">
    <subcellularLocation>
        <location evidence="1">Cell membrane</location>
    </subcellularLocation>
</comment>
<dbReference type="InterPro" id="IPR050823">
    <property type="entry name" value="Plant_Ser_Thr_Prot_Kinase"/>
</dbReference>
<dbReference type="InterPro" id="IPR011009">
    <property type="entry name" value="Kinase-like_dom_sf"/>
</dbReference>
<dbReference type="Pfam" id="PF07714">
    <property type="entry name" value="PK_Tyr_Ser-Thr"/>
    <property type="match status" value="1"/>
</dbReference>
<feature type="compositionally biased region" description="Basic residues" evidence="12">
    <location>
        <begin position="370"/>
        <end position="381"/>
    </location>
</feature>
<feature type="compositionally biased region" description="Low complexity" evidence="12">
    <location>
        <begin position="28"/>
        <end position="43"/>
    </location>
</feature>
<dbReference type="InterPro" id="IPR001245">
    <property type="entry name" value="Ser-Thr/Tyr_kinase_cat_dom"/>
</dbReference>
<evidence type="ECO:0000256" key="5">
    <source>
        <dbReference type="ARBA" id="ARBA00022679"/>
    </source>
</evidence>
<dbReference type="PROSITE" id="PS50011">
    <property type="entry name" value="PROTEIN_KINASE_DOM"/>
    <property type="match status" value="1"/>
</dbReference>
<dbReference type="GO" id="GO:0005886">
    <property type="term" value="C:plasma membrane"/>
    <property type="evidence" value="ECO:0007669"/>
    <property type="project" value="UniProtKB-SubCell"/>
</dbReference>
<keyword evidence="5" id="KW-0808">Transferase</keyword>
<keyword evidence="3" id="KW-0472">Membrane</keyword>
<keyword evidence="4 11" id="KW-0723">Serine/threonine-protein kinase</keyword>